<keyword evidence="3" id="KW-1185">Reference proteome</keyword>
<evidence type="ECO:0000313" key="2">
    <source>
        <dbReference type="EMBL" id="MCW6038457.1"/>
    </source>
</evidence>
<gene>
    <name evidence="2" type="ORF">K4A83_19585</name>
</gene>
<feature type="transmembrane region" description="Helical" evidence="1">
    <location>
        <begin position="29"/>
        <end position="52"/>
    </location>
</feature>
<dbReference type="RefSeq" id="WP_265266369.1">
    <property type="nucleotide sequence ID" value="NZ_JAIHOM010000139.1"/>
</dbReference>
<comment type="caution">
    <text evidence="2">The sequence shown here is derived from an EMBL/GenBank/DDBJ whole genome shotgun (WGS) entry which is preliminary data.</text>
</comment>
<reference evidence="2 3" key="1">
    <citation type="submission" date="2021-08" db="EMBL/GenBank/DDBJ databases">
        <title>Draft genome sequence of Spirulina subsalsa with high tolerance to salinity and hype-accumulation of phycocyanin.</title>
        <authorList>
            <person name="Pei H."/>
            <person name="Jiang L."/>
        </authorList>
    </citation>
    <scope>NUCLEOTIDE SEQUENCE [LARGE SCALE GENOMIC DNA]</scope>
    <source>
        <strain evidence="2 3">FACHB-351</strain>
    </source>
</reference>
<sequence length="72" mass="8009">MVLLVGSEHRKNKRSYPISSATKIGNTMAAIFLLISLNVLVTFFLLLALYLFKSALGIDLFPGSFVDFLQSR</sequence>
<proteinExistence type="predicted"/>
<organism evidence="2 3">
    <name type="scientific">Spirulina subsalsa FACHB-351</name>
    <dbReference type="NCBI Taxonomy" id="234711"/>
    <lineage>
        <taxon>Bacteria</taxon>
        <taxon>Bacillati</taxon>
        <taxon>Cyanobacteriota</taxon>
        <taxon>Cyanophyceae</taxon>
        <taxon>Spirulinales</taxon>
        <taxon>Spirulinaceae</taxon>
        <taxon>Spirulina</taxon>
    </lineage>
</organism>
<keyword evidence="1" id="KW-0812">Transmembrane</keyword>
<evidence type="ECO:0000256" key="1">
    <source>
        <dbReference type="SAM" id="Phobius"/>
    </source>
</evidence>
<keyword evidence="1" id="KW-0472">Membrane</keyword>
<evidence type="ECO:0000313" key="3">
    <source>
        <dbReference type="Proteomes" id="UP001526426"/>
    </source>
</evidence>
<dbReference type="Proteomes" id="UP001526426">
    <property type="component" value="Unassembled WGS sequence"/>
</dbReference>
<protein>
    <submittedName>
        <fullName evidence="2">Uncharacterized protein</fullName>
    </submittedName>
</protein>
<name>A0ABT3LBF8_9CYAN</name>
<dbReference type="EMBL" id="JAIHOM010000139">
    <property type="protein sequence ID" value="MCW6038457.1"/>
    <property type="molecule type" value="Genomic_DNA"/>
</dbReference>
<keyword evidence="1" id="KW-1133">Transmembrane helix</keyword>
<accession>A0ABT3LBF8</accession>